<gene>
    <name evidence="1" type="ORF">MSG28_001016</name>
</gene>
<organism evidence="1 2">
    <name type="scientific">Choristoneura fumiferana</name>
    <name type="common">Spruce budworm moth</name>
    <name type="synonym">Archips fumiferana</name>
    <dbReference type="NCBI Taxonomy" id="7141"/>
    <lineage>
        <taxon>Eukaryota</taxon>
        <taxon>Metazoa</taxon>
        <taxon>Ecdysozoa</taxon>
        <taxon>Arthropoda</taxon>
        <taxon>Hexapoda</taxon>
        <taxon>Insecta</taxon>
        <taxon>Pterygota</taxon>
        <taxon>Neoptera</taxon>
        <taxon>Endopterygota</taxon>
        <taxon>Lepidoptera</taxon>
        <taxon>Glossata</taxon>
        <taxon>Ditrysia</taxon>
        <taxon>Tortricoidea</taxon>
        <taxon>Tortricidae</taxon>
        <taxon>Tortricinae</taxon>
        <taxon>Choristoneura</taxon>
    </lineage>
</organism>
<dbReference type="Proteomes" id="UP001064048">
    <property type="component" value="Chromosome Z"/>
</dbReference>
<reference evidence="1 2" key="1">
    <citation type="journal article" date="2022" name="Genome Biol. Evol.">
        <title>The Spruce Budworm Genome: Reconstructing the Evolutionary History of Antifreeze Proteins.</title>
        <authorList>
            <person name="Beliveau C."/>
            <person name="Gagne P."/>
            <person name="Picq S."/>
            <person name="Vernygora O."/>
            <person name="Keeling C.I."/>
            <person name="Pinkney K."/>
            <person name="Doucet D."/>
            <person name="Wen F."/>
            <person name="Johnston J.S."/>
            <person name="Maaroufi H."/>
            <person name="Boyle B."/>
            <person name="Laroche J."/>
            <person name="Dewar K."/>
            <person name="Juretic N."/>
            <person name="Blackburn G."/>
            <person name="Nisole A."/>
            <person name="Brunet B."/>
            <person name="Brandao M."/>
            <person name="Lumley L."/>
            <person name="Duan J."/>
            <person name="Quan G."/>
            <person name="Lucarotti C.J."/>
            <person name="Roe A.D."/>
            <person name="Sperling F.A.H."/>
            <person name="Levesque R.C."/>
            <person name="Cusson M."/>
        </authorList>
    </citation>
    <scope>NUCLEOTIDE SEQUENCE [LARGE SCALE GENOMIC DNA]</scope>
    <source>
        <strain evidence="1">Glfc:IPQL:Cfum</strain>
    </source>
</reference>
<sequence>MHRWAILWQASTLLLVGGTLDFGYFARLRPDMLNSQGGVFLGKPAVYIEHLPLPRSKVDHF</sequence>
<protein>
    <submittedName>
        <fullName evidence="1">Uncharacterized protein</fullName>
    </submittedName>
</protein>
<proteinExistence type="predicted"/>
<name>A0ACC0K3D6_CHOFU</name>
<evidence type="ECO:0000313" key="2">
    <source>
        <dbReference type="Proteomes" id="UP001064048"/>
    </source>
</evidence>
<keyword evidence="2" id="KW-1185">Reference proteome</keyword>
<accession>A0ACC0K3D6</accession>
<dbReference type="EMBL" id="CM046131">
    <property type="protein sequence ID" value="KAI8430889.1"/>
    <property type="molecule type" value="Genomic_DNA"/>
</dbReference>
<comment type="caution">
    <text evidence="1">The sequence shown here is derived from an EMBL/GenBank/DDBJ whole genome shotgun (WGS) entry which is preliminary data.</text>
</comment>
<evidence type="ECO:0000313" key="1">
    <source>
        <dbReference type="EMBL" id="KAI8430889.1"/>
    </source>
</evidence>